<name>A0A9P8IHA6_9PEZI</name>
<feature type="binding site" evidence="6">
    <location>
        <position position="135"/>
    </location>
    <ligand>
        <name>Mg(2+)</name>
        <dbReference type="ChEBI" id="CHEBI:18420"/>
        <label>1</label>
        <note>catalytic</note>
    </ligand>
</feature>
<organism evidence="7 8">
    <name type="scientific">Glutinoglossum americanum</name>
    <dbReference type="NCBI Taxonomy" id="1670608"/>
    <lineage>
        <taxon>Eukaryota</taxon>
        <taxon>Fungi</taxon>
        <taxon>Dikarya</taxon>
        <taxon>Ascomycota</taxon>
        <taxon>Pezizomycotina</taxon>
        <taxon>Geoglossomycetes</taxon>
        <taxon>Geoglossales</taxon>
        <taxon>Geoglossaceae</taxon>
        <taxon>Glutinoglossum</taxon>
    </lineage>
</organism>
<dbReference type="InterPro" id="IPR020583">
    <property type="entry name" value="Inositol_monoP_metal-BS"/>
</dbReference>
<dbReference type="Pfam" id="PF00459">
    <property type="entry name" value="Inositol_P"/>
    <property type="match status" value="1"/>
</dbReference>
<dbReference type="PRINTS" id="PR00377">
    <property type="entry name" value="IMPHPHTASES"/>
</dbReference>
<evidence type="ECO:0008006" key="9">
    <source>
        <dbReference type="Google" id="ProtNLM"/>
    </source>
</evidence>
<dbReference type="PANTHER" id="PTHR43200">
    <property type="entry name" value="PHOSPHATASE"/>
    <property type="match status" value="1"/>
</dbReference>
<reference evidence="7" key="1">
    <citation type="submission" date="2021-03" db="EMBL/GenBank/DDBJ databases">
        <title>Comparative genomics and phylogenomic investigation of the class Geoglossomycetes provide insights into ecological specialization and systematics.</title>
        <authorList>
            <person name="Melie T."/>
            <person name="Pirro S."/>
            <person name="Miller A.N."/>
            <person name="Quandt A."/>
        </authorList>
    </citation>
    <scope>NUCLEOTIDE SEQUENCE</scope>
    <source>
        <strain evidence="7">GBOQ0MN5Z8</strain>
    </source>
</reference>
<evidence type="ECO:0000256" key="6">
    <source>
        <dbReference type="PIRSR" id="PIRSR600760-2"/>
    </source>
</evidence>
<dbReference type="Gene3D" id="3.30.540.10">
    <property type="entry name" value="Fructose-1,6-Bisphosphatase, subunit A, domain 1"/>
    <property type="match status" value="1"/>
</dbReference>
<evidence type="ECO:0000313" key="8">
    <source>
        <dbReference type="Proteomes" id="UP000698800"/>
    </source>
</evidence>
<dbReference type="InterPro" id="IPR000760">
    <property type="entry name" value="Inositol_monophosphatase-like"/>
</dbReference>
<keyword evidence="5 6" id="KW-0460">Magnesium</keyword>
<dbReference type="Proteomes" id="UP000698800">
    <property type="component" value="Unassembled WGS sequence"/>
</dbReference>
<comment type="caution">
    <text evidence="7">The sequence shown here is derived from an EMBL/GenBank/DDBJ whole genome shotgun (WGS) entry which is preliminary data.</text>
</comment>
<keyword evidence="4" id="KW-0378">Hydrolase</keyword>
<dbReference type="OrthoDB" id="411145at2759"/>
<evidence type="ECO:0000256" key="4">
    <source>
        <dbReference type="ARBA" id="ARBA00022801"/>
    </source>
</evidence>
<gene>
    <name evidence="7" type="ORF">FGG08_001115</name>
</gene>
<dbReference type="AlphaFoldDB" id="A0A9P8IHA6"/>
<evidence type="ECO:0000256" key="1">
    <source>
        <dbReference type="ARBA" id="ARBA00001946"/>
    </source>
</evidence>
<keyword evidence="8" id="KW-1185">Reference proteome</keyword>
<feature type="binding site" evidence="6">
    <location>
        <position position="138"/>
    </location>
    <ligand>
        <name>Mg(2+)</name>
        <dbReference type="ChEBI" id="CHEBI:18420"/>
        <label>1</label>
        <note>catalytic</note>
    </ligand>
</feature>
<dbReference type="SUPFAM" id="SSF56655">
    <property type="entry name" value="Carbohydrate phosphatase"/>
    <property type="match status" value="1"/>
</dbReference>
<evidence type="ECO:0000256" key="3">
    <source>
        <dbReference type="ARBA" id="ARBA00022723"/>
    </source>
</evidence>
<comment type="similarity">
    <text evidence="2">Belongs to the inositol monophosphatase superfamily.</text>
</comment>
<dbReference type="GO" id="GO:0000103">
    <property type="term" value="P:sulfate assimilation"/>
    <property type="evidence" value="ECO:0007669"/>
    <property type="project" value="TreeGrafter"/>
</dbReference>
<sequence>MSHPYEAELKIAQLAVQRAVLLTKRVLPMDDKGTVEKSDESEVTIADLAAQALLISAIHHNFPSDVFIAEESADLLRQDPRLRKRVWELVSSTHLEHSEGEGLLYTPSSQEEMLDTTDLGSYHPGGVEGRIWMLDPIDGTLTFLRGQQFAVCLSLVEDGQEEVGVLGCPNLILEAGKASENQVDKEGYGLMLSAVRGHGASVTQLSSGSLSPPRRIERKTVTELQDLSFVDDTISTLTNSEHHRLLAEKLGAPWPGTDLFSQQMKYVALAIGGCDVMVRLPRESWHRAAVWDHAGGHLIFTESGGKVTDENGLEFDFGAGRRLYRNFGAVAAPVGVHDRVLELVKEILGGSEG</sequence>
<dbReference type="Gene3D" id="3.40.190.80">
    <property type="match status" value="1"/>
</dbReference>
<dbReference type="PROSITE" id="PS00629">
    <property type="entry name" value="IMP_1"/>
    <property type="match status" value="1"/>
</dbReference>
<dbReference type="GO" id="GO:0008441">
    <property type="term" value="F:3'(2'),5'-bisphosphate nucleotidase activity"/>
    <property type="evidence" value="ECO:0007669"/>
    <property type="project" value="TreeGrafter"/>
</dbReference>
<dbReference type="EMBL" id="JAGHQL010000014">
    <property type="protein sequence ID" value="KAH0544748.1"/>
    <property type="molecule type" value="Genomic_DNA"/>
</dbReference>
<feature type="binding site" evidence="6">
    <location>
        <position position="137"/>
    </location>
    <ligand>
        <name>Mg(2+)</name>
        <dbReference type="ChEBI" id="CHEBI:18420"/>
        <label>1</label>
        <note>catalytic</note>
    </ligand>
</feature>
<dbReference type="CDD" id="cd01517">
    <property type="entry name" value="PAP_phosphatase"/>
    <property type="match status" value="1"/>
</dbReference>
<dbReference type="GO" id="GO:0046872">
    <property type="term" value="F:metal ion binding"/>
    <property type="evidence" value="ECO:0007669"/>
    <property type="project" value="UniProtKB-KW"/>
</dbReference>
<keyword evidence="3 6" id="KW-0479">Metal-binding</keyword>
<comment type="cofactor">
    <cofactor evidence="1 6">
        <name>Mg(2+)</name>
        <dbReference type="ChEBI" id="CHEBI:18420"/>
    </cofactor>
</comment>
<dbReference type="PANTHER" id="PTHR43200:SF2">
    <property type="entry name" value="3'(2'),5'-BISPHOSPHATE NUCLEOTIDASE"/>
    <property type="match status" value="1"/>
</dbReference>
<accession>A0A9P8IHA6</accession>
<evidence type="ECO:0000313" key="7">
    <source>
        <dbReference type="EMBL" id="KAH0544748.1"/>
    </source>
</evidence>
<dbReference type="InterPro" id="IPR051090">
    <property type="entry name" value="Inositol_monoP_superfamily"/>
</dbReference>
<feature type="binding site" evidence="6">
    <location>
        <position position="292"/>
    </location>
    <ligand>
        <name>Mg(2+)</name>
        <dbReference type="ChEBI" id="CHEBI:18420"/>
        <label>1</label>
        <note>catalytic</note>
    </ligand>
</feature>
<protein>
    <recommendedName>
        <fullName evidence="9">3'(2'),5'-bisphosphate nucleotidase</fullName>
    </recommendedName>
</protein>
<feature type="binding site" evidence="6">
    <location>
        <position position="70"/>
    </location>
    <ligand>
        <name>Mg(2+)</name>
        <dbReference type="ChEBI" id="CHEBI:18420"/>
        <label>1</label>
        <note>catalytic</note>
    </ligand>
</feature>
<evidence type="ECO:0000256" key="5">
    <source>
        <dbReference type="ARBA" id="ARBA00022842"/>
    </source>
</evidence>
<proteinExistence type="inferred from homology"/>
<evidence type="ECO:0000256" key="2">
    <source>
        <dbReference type="ARBA" id="ARBA00009759"/>
    </source>
</evidence>